<dbReference type="InterPro" id="IPR006935">
    <property type="entry name" value="Helicase/UvrB_N"/>
</dbReference>
<keyword evidence="1" id="KW-0547">Nucleotide-binding</keyword>
<evidence type="ECO:0000259" key="6">
    <source>
        <dbReference type="PROSITE" id="PS51194"/>
    </source>
</evidence>
<dbReference type="AlphaFoldDB" id="A0A098BX33"/>
<dbReference type="PROSITE" id="PS51194">
    <property type="entry name" value="HELICASE_CTER"/>
    <property type="match status" value="1"/>
</dbReference>
<keyword evidence="4" id="KW-0067">ATP-binding</keyword>
<name>A0A098BX33_9BACT</name>
<reference evidence="7 8" key="1">
    <citation type="submission" date="2014-08" db="EMBL/GenBank/DDBJ databases">
        <authorList>
            <person name="Wibberg D."/>
        </authorList>
    </citation>
    <scope>NUCLEOTIDE SEQUENCE [LARGE SCALE GENOMIC DNA]</scope>
    <source>
        <strain evidence="8">ING2-E5B</strain>
    </source>
</reference>
<organism evidence="7 8">
    <name type="scientific">Fermentimonas caenicola</name>
    <dbReference type="NCBI Taxonomy" id="1562970"/>
    <lineage>
        <taxon>Bacteria</taxon>
        <taxon>Pseudomonadati</taxon>
        <taxon>Bacteroidota</taxon>
        <taxon>Bacteroidia</taxon>
        <taxon>Bacteroidales</taxon>
        <taxon>Dysgonomonadaceae</taxon>
        <taxon>Fermentimonas</taxon>
    </lineage>
</organism>
<dbReference type="Pfam" id="PF00271">
    <property type="entry name" value="Helicase_C"/>
    <property type="match status" value="1"/>
</dbReference>
<dbReference type="Gene3D" id="3.30.870.10">
    <property type="entry name" value="Endonuclease Chain A"/>
    <property type="match status" value="1"/>
</dbReference>
<dbReference type="InterPro" id="IPR027417">
    <property type="entry name" value="P-loop_NTPase"/>
</dbReference>
<dbReference type="PROSITE" id="PS51192">
    <property type="entry name" value="HELICASE_ATP_BIND_1"/>
    <property type="match status" value="1"/>
</dbReference>
<evidence type="ECO:0000313" key="8">
    <source>
        <dbReference type="Proteomes" id="UP000032417"/>
    </source>
</evidence>
<dbReference type="InterPro" id="IPR014001">
    <property type="entry name" value="Helicase_ATP-bd"/>
</dbReference>
<dbReference type="SMART" id="SM00490">
    <property type="entry name" value="HELICc"/>
    <property type="match status" value="1"/>
</dbReference>
<feature type="domain" description="Helicase C-terminal" evidence="6">
    <location>
        <begin position="540"/>
        <end position="703"/>
    </location>
</feature>
<dbReference type="SMART" id="SM00487">
    <property type="entry name" value="DEXDc"/>
    <property type="match status" value="1"/>
</dbReference>
<sequence>MLKDIDFKYRYSTGRKDLPLDFCRLALSNSTKFDIGLGYFSSASINILSVGFAHFISNGGVMRMYINQYITEEDYQILQNNDAVDFEKHILHSFNSLMLTLSKRDEHFFKCLSYLIQNKRINIKIVVPKKGGLAHEKFGIFTDEKGDKVAFTGSMNLTASALLNNIETIECTCSWKNDDNFERIRVSENDFNEIWKGINENVLVFPANKFCSEIVKTFPNVEVDKLLLQEEAIIKNLKNYQTTNIYNSKSDYLMEPHFPYKYPDGPRPYQTEAYNEWLKNNKCGIFAMATGTGKTITSLNCALQEYLTDGVYQLLVLVPTIALVEQWIEEIAMFDFKNVITIFSENPNWRQQIVKLEDKISRGINVNFVIISTYQSFTNKDFLQILFKLPDSMILIADEAHNIGSETVRSVFRKLHIKRRIGLSATPNRIYDEEGTAELEGFFNDMTPYVYNFPMSKAIEEDRLMKYCYYPRLAYLNDEEMQDYTKITEQLLQLYDSTTKQFKDLQKAKKLLMIRKRILHKADDKMRVFKEIIKEIGQDKLKYCFVYVPEGKKMFDSDDAVLYSNSENDNEVDYYEESIIKRMLDATKEIFPNTTCNTYTGQNSKAERKTILRGFENGQIDVLFAMKCLDEGVDVPRAEYGIFASSTGNPRQFIQRRGRLLRRHPDKTFAHIYDMVVVPDFQSSYYSREFWNMERNLVLGELKRVAYFANLATNNYTGALQSLDEVAQFYEIILAELILNINQ</sequence>
<keyword evidence="3 7" id="KW-0347">Helicase</keyword>
<dbReference type="Proteomes" id="UP000032417">
    <property type="component" value="Chromosome 1"/>
</dbReference>
<dbReference type="STRING" id="1562970.ING2E5B_0462"/>
<dbReference type="GO" id="GO:0003677">
    <property type="term" value="F:DNA binding"/>
    <property type="evidence" value="ECO:0007669"/>
    <property type="project" value="InterPro"/>
</dbReference>
<dbReference type="GO" id="GO:0005524">
    <property type="term" value="F:ATP binding"/>
    <property type="evidence" value="ECO:0007669"/>
    <property type="project" value="UniProtKB-KW"/>
</dbReference>
<dbReference type="Pfam" id="PF04851">
    <property type="entry name" value="ResIII"/>
    <property type="match status" value="1"/>
</dbReference>
<evidence type="ECO:0000259" key="5">
    <source>
        <dbReference type="PROSITE" id="PS51192"/>
    </source>
</evidence>
<dbReference type="HOGENOM" id="CLU_024175_0_0_10"/>
<dbReference type="InterPro" id="IPR050615">
    <property type="entry name" value="ATP-dep_DNA_Helicase"/>
</dbReference>
<dbReference type="GO" id="GO:0016787">
    <property type="term" value="F:hydrolase activity"/>
    <property type="evidence" value="ECO:0007669"/>
    <property type="project" value="UniProtKB-KW"/>
</dbReference>
<dbReference type="PANTHER" id="PTHR11274">
    <property type="entry name" value="RAD25/XP-B DNA REPAIR HELICASE"/>
    <property type="match status" value="1"/>
</dbReference>
<evidence type="ECO:0000256" key="2">
    <source>
        <dbReference type="ARBA" id="ARBA00022801"/>
    </source>
</evidence>
<dbReference type="PANTHER" id="PTHR11274:SF0">
    <property type="entry name" value="GENERAL TRANSCRIPTION AND DNA REPAIR FACTOR IIH HELICASE SUBUNIT XPB"/>
    <property type="match status" value="1"/>
</dbReference>
<keyword evidence="8" id="KW-1185">Reference proteome</keyword>
<dbReference type="SUPFAM" id="SSF56024">
    <property type="entry name" value="Phospholipase D/nuclease"/>
    <property type="match status" value="1"/>
</dbReference>
<evidence type="ECO:0000256" key="3">
    <source>
        <dbReference type="ARBA" id="ARBA00022806"/>
    </source>
</evidence>
<dbReference type="Gene3D" id="3.40.50.300">
    <property type="entry name" value="P-loop containing nucleotide triphosphate hydrolases"/>
    <property type="match status" value="2"/>
</dbReference>
<proteinExistence type="predicted"/>
<evidence type="ECO:0000313" key="7">
    <source>
        <dbReference type="EMBL" id="CEA15229.1"/>
    </source>
</evidence>
<dbReference type="PATRIC" id="fig|1562970.3.peg.456"/>
<gene>
    <name evidence="7" type="ORF">ING2E5B_0462</name>
</gene>
<accession>A0A098BX33</accession>
<keyword evidence="2" id="KW-0378">Hydrolase</keyword>
<dbReference type="InterPro" id="IPR001650">
    <property type="entry name" value="Helicase_C-like"/>
</dbReference>
<dbReference type="CDD" id="cd17926">
    <property type="entry name" value="DEXHc_RE"/>
    <property type="match status" value="1"/>
</dbReference>
<dbReference type="OrthoDB" id="9759819at2"/>
<dbReference type="SUPFAM" id="SSF52540">
    <property type="entry name" value="P-loop containing nucleoside triphosphate hydrolases"/>
    <property type="match status" value="1"/>
</dbReference>
<dbReference type="EMBL" id="LN515532">
    <property type="protein sequence ID" value="CEA15229.1"/>
    <property type="molecule type" value="Genomic_DNA"/>
</dbReference>
<evidence type="ECO:0000256" key="1">
    <source>
        <dbReference type="ARBA" id="ARBA00022741"/>
    </source>
</evidence>
<feature type="domain" description="Helicase ATP-binding" evidence="5">
    <location>
        <begin position="275"/>
        <end position="445"/>
    </location>
</feature>
<protein>
    <submittedName>
        <fullName evidence="7">DNA repair helicase</fullName>
    </submittedName>
</protein>
<dbReference type="KEGG" id="pbt:ING2E5B_0462"/>
<evidence type="ECO:0000256" key="4">
    <source>
        <dbReference type="ARBA" id="ARBA00022840"/>
    </source>
</evidence>
<dbReference type="GO" id="GO:0004386">
    <property type="term" value="F:helicase activity"/>
    <property type="evidence" value="ECO:0007669"/>
    <property type="project" value="UniProtKB-KW"/>
</dbReference>
<dbReference type="CDD" id="cd09179">
    <property type="entry name" value="PLDc_N_DEXD_a"/>
    <property type="match status" value="1"/>
</dbReference>